<accession>A0A5N5M2K7</accession>
<evidence type="ECO:0000256" key="3">
    <source>
        <dbReference type="PROSITE-ProRule" id="PRU00047"/>
    </source>
</evidence>
<feature type="compositionally biased region" description="Polar residues" evidence="4">
    <location>
        <begin position="290"/>
        <end position="317"/>
    </location>
</feature>
<evidence type="ECO:0000259" key="6">
    <source>
        <dbReference type="PROSITE" id="PS50158"/>
    </source>
</evidence>
<keyword evidence="3" id="KW-0479">Metal-binding</keyword>
<dbReference type="Proteomes" id="UP000326939">
    <property type="component" value="Chromosome 7"/>
</dbReference>
<dbReference type="GO" id="GO:0016020">
    <property type="term" value="C:membrane"/>
    <property type="evidence" value="ECO:0007669"/>
    <property type="project" value="UniProtKB-SubCell"/>
</dbReference>
<keyword evidence="2 5" id="KW-0732">Signal</keyword>
<dbReference type="Pfam" id="PF13947">
    <property type="entry name" value="GUB_WAK_bind"/>
    <property type="match status" value="1"/>
</dbReference>
<dbReference type="SMART" id="SM00343">
    <property type="entry name" value="ZnF_C2HC"/>
    <property type="match status" value="1"/>
</dbReference>
<dbReference type="GO" id="GO:0008270">
    <property type="term" value="F:zinc ion binding"/>
    <property type="evidence" value="ECO:0007669"/>
    <property type="project" value="UniProtKB-KW"/>
</dbReference>
<dbReference type="EMBL" id="VDCV01000007">
    <property type="protein sequence ID" value="KAB5548396.1"/>
    <property type="molecule type" value="Genomic_DNA"/>
</dbReference>
<dbReference type="Pfam" id="PF00098">
    <property type="entry name" value="zf-CCHC"/>
    <property type="match status" value="1"/>
</dbReference>
<evidence type="ECO:0000313" key="7">
    <source>
        <dbReference type="EMBL" id="KAB5548396.1"/>
    </source>
</evidence>
<reference evidence="8" key="1">
    <citation type="journal article" date="2019" name="Gigascience">
        <title>De novo genome assembly of the endangered Acer yangbiense, a plant species with extremely small populations endemic to Yunnan Province, China.</title>
        <authorList>
            <person name="Yang J."/>
            <person name="Wariss H.M."/>
            <person name="Tao L."/>
            <person name="Zhang R."/>
            <person name="Yun Q."/>
            <person name="Hollingsworth P."/>
            <person name="Dao Z."/>
            <person name="Luo G."/>
            <person name="Guo H."/>
            <person name="Ma Y."/>
            <person name="Sun W."/>
        </authorList>
    </citation>
    <scope>NUCLEOTIDE SEQUENCE [LARGE SCALE GENOMIC DNA]</scope>
    <source>
        <strain evidence="8">cv. br00</strain>
    </source>
</reference>
<evidence type="ECO:0000256" key="1">
    <source>
        <dbReference type="ARBA" id="ARBA00004167"/>
    </source>
</evidence>
<feature type="signal peptide" evidence="5">
    <location>
        <begin position="1"/>
        <end position="21"/>
    </location>
</feature>
<feature type="domain" description="CCHC-type" evidence="6">
    <location>
        <begin position="333"/>
        <end position="348"/>
    </location>
</feature>
<evidence type="ECO:0000256" key="2">
    <source>
        <dbReference type="ARBA" id="ARBA00022729"/>
    </source>
</evidence>
<dbReference type="Gene3D" id="4.10.60.10">
    <property type="entry name" value="Zinc finger, CCHC-type"/>
    <property type="match status" value="1"/>
</dbReference>
<feature type="chain" id="PRO_5024445287" description="CCHC-type domain-containing protein" evidence="5">
    <location>
        <begin position="22"/>
        <end position="480"/>
    </location>
</feature>
<evidence type="ECO:0000256" key="4">
    <source>
        <dbReference type="SAM" id="MobiDB-lite"/>
    </source>
</evidence>
<keyword evidence="8" id="KW-1185">Reference proteome</keyword>
<evidence type="ECO:0000313" key="8">
    <source>
        <dbReference type="Proteomes" id="UP000326939"/>
    </source>
</evidence>
<feature type="region of interest" description="Disordered" evidence="4">
    <location>
        <begin position="279"/>
        <end position="324"/>
    </location>
</feature>
<dbReference type="PANTHER" id="PTHR33138:SF30">
    <property type="entry name" value="LEAF RUST 10 DISEASE-RESISTANCE LOCUS RECEPTOR-LIKE PROTEIN KINASE-LIKE 2.7"/>
    <property type="match status" value="1"/>
</dbReference>
<dbReference type="SUPFAM" id="SSF57756">
    <property type="entry name" value="Retrovirus zinc finger-like domains"/>
    <property type="match status" value="1"/>
</dbReference>
<dbReference type="PANTHER" id="PTHR33138">
    <property type="entry name" value="OS01G0690200 PROTEIN"/>
    <property type="match status" value="1"/>
</dbReference>
<protein>
    <recommendedName>
        <fullName evidence="6">CCHC-type domain-containing protein</fullName>
    </recommendedName>
</protein>
<dbReference type="InterPro" id="IPR025287">
    <property type="entry name" value="WAK_GUB"/>
</dbReference>
<dbReference type="GO" id="GO:0030247">
    <property type="term" value="F:polysaccharide binding"/>
    <property type="evidence" value="ECO:0007669"/>
    <property type="project" value="InterPro"/>
</dbReference>
<sequence length="480" mass="53644">MVRLLFACLLLLLLLFQTSNCYPCAPSSCGTQTISNPFRLHSDPLNCGNPLYTLHCEKNTSTVLYLDSRKYYVQAINYDNLTIRVVDAGVKKNDCSSLPTFSLTYARLGNSRNAYGMFIITVRRLDYISYPYTWFQYKRTGPRWFPKYKPLPLSQMMIFINCANPVNSPLYLDTGACLNGGKYSNVSLSIHSYVNVGGMKASDLREKCSLERMTLLPVKDYKNIPFKEIHSLLEYGFELSWHSSRDTDADLWAAIDEQRQAMARMEAMIQQLVRGPLAPANEAADGQNPPKITNDQTLRGAASTSNQPGGRAVTTTREAPRAPSAYVKPGGFKCYRCGQPGHRSNECPARRPVNLVDAGMDDEDNYVEEESGMVELLEGAEVAEEEGEFVNCVVQRVLCSTKVENPSQRRENVYVFNWEGRKIDMVPKRNSGGFANKAAAEDPSLLSLVTSFADLEEEVKEAREVHVVVVRALVVTEKGA</sequence>
<evidence type="ECO:0000256" key="5">
    <source>
        <dbReference type="SAM" id="SignalP"/>
    </source>
</evidence>
<dbReference type="PROSITE" id="PS50158">
    <property type="entry name" value="ZF_CCHC"/>
    <property type="match status" value="1"/>
</dbReference>
<proteinExistence type="predicted"/>
<name>A0A5N5M2K7_9ROSI</name>
<keyword evidence="3" id="KW-0862">Zinc</keyword>
<dbReference type="AlphaFoldDB" id="A0A5N5M2K7"/>
<dbReference type="InterPro" id="IPR036875">
    <property type="entry name" value="Znf_CCHC_sf"/>
</dbReference>
<comment type="caution">
    <text evidence="7">The sequence shown here is derived from an EMBL/GenBank/DDBJ whole genome shotgun (WGS) entry which is preliminary data.</text>
</comment>
<gene>
    <name evidence="7" type="ORF">DKX38_011802</name>
</gene>
<dbReference type="GO" id="GO:0003676">
    <property type="term" value="F:nucleic acid binding"/>
    <property type="evidence" value="ECO:0007669"/>
    <property type="project" value="InterPro"/>
</dbReference>
<dbReference type="InterPro" id="IPR001878">
    <property type="entry name" value="Znf_CCHC"/>
</dbReference>
<keyword evidence="3" id="KW-0863">Zinc-finger</keyword>
<comment type="subcellular location">
    <subcellularLocation>
        <location evidence="1">Membrane</location>
        <topology evidence="1">Single-pass membrane protein</topology>
    </subcellularLocation>
</comment>
<organism evidence="7 8">
    <name type="scientific">Salix brachista</name>
    <dbReference type="NCBI Taxonomy" id="2182728"/>
    <lineage>
        <taxon>Eukaryota</taxon>
        <taxon>Viridiplantae</taxon>
        <taxon>Streptophyta</taxon>
        <taxon>Embryophyta</taxon>
        <taxon>Tracheophyta</taxon>
        <taxon>Spermatophyta</taxon>
        <taxon>Magnoliopsida</taxon>
        <taxon>eudicotyledons</taxon>
        <taxon>Gunneridae</taxon>
        <taxon>Pentapetalae</taxon>
        <taxon>rosids</taxon>
        <taxon>fabids</taxon>
        <taxon>Malpighiales</taxon>
        <taxon>Salicaceae</taxon>
        <taxon>Saliceae</taxon>
        <taxon>Salix</taxon>
    </lineage>
</organism>